<feature type="transmembrane region" description="Helical" evidence="4">
    <location>
        <begin position="6"/>
        <end position="28"/>
    </location>
</feature>
<evidence type="ECO:0000256" key="1">
    <source>
        <dbReference type="ARBA" id="ARBA00006739"/>
    </source>
</evidence>
<feature type="domain" description="Glycosyltransferase 2-like" evidence="5">
    <location>
        <begin position="45"/>
        <end position="208"/>
    </location>
</feature>
<feature type="transmembrane region" description="Helical" evidence="4">
    <location>
        <begin position="293"/>
        <end position="315"/>
    </location>
</feature>
<dbReference type="GO" id="GO:0016757">
    <property type="term" value="F:glycosyltransferase activity"/>
    <property type="evidence" value="ECO:0007669"/>
    <property type="project" value="UniProtKB-KW"/>
</dbReference>
<protein>
    <submittedName>
        <fullName evidence="6">Glycosyl transferase</fullName>
    </submittedName>
</protein>
<evidence type="ECO:0000313" key="6">
    <source>
        <dbReference type="EMBL" id="KPL88197.1"/>
    </source>
</evidence>
<dbReference type="PANTHER" id="PTHR43630:SF1">
    <property type="entry name" value="POLY-BETA-1,6-N-ACETYL-D-GLUCOSAMINE SYNTHASE"/>
    <property type="match status" value="1"/>
</dbReference>
<gene>
    <name evidence="6" type="ORF">ADN01_03980</name>
</gene>
<dbReference type="Pfam" id="PF00535">
    <property type="entry name" value="Glycos_transf_2"/>
    <property type="match status" value="1"/>
</dbReference>
<dbReference type="SUPFAM" id="SSF53448">
    <property type="entry name" value="Nucleotide-diphospho-sugar transferases"/>
    <property type="match status" value="1"/>
</dbReference>
<name>A0A0P6XWV8_9CHLR</name>
<dbReference type="InterPro" id="IPR029044">
    <property type="entry name" value="Nucleotide-diphossugar_trans"/>
</dbReference>
<comment type="caution">
    <text evidence="6">The sequence shown here is derived from an EMBL/GenBank/DDBJ whole genome shotgun (WGS) entry which is preliminary data.</text>
</comment>
<feature type="transmembrane region" description="Helical" evidence="4">
    <location>
        <begin position="357"/>
        <end position="379"/>
    </location>
</feature>
<feature type="transmembrane region" description="Helical" evidence="4">
    <location>
        <begin position="327"/>
        <end position="345"/>
    </location>
</feature>
<dbReference type="Gene3D" id="3.90.550.10">
    <property type="entry name" value="Spore Coat Polysaccharide Biosynthesis Protein SpsA, Chain A"/>
    <property type="match status" value="1"/>
</dbReference>
<accession>A0A0P6XWV8</accession>
<keyword evidence="4" id="KW-0472">Membrane</keyword>
<dbReference type="AlphaFoldDB" id="A0A0P6XWV8"/>
<keyword evidence="7" id="KW-1185">Reference proteome</keyword>
<evidence type="ECO:0000313" key="7">
    <source>
        <dbReference type="Proteomes" id="UP000050501"/>
    </source>
</evidence>
<organism evidence="6 7">
    <name type="scientific">Levilinea saccharolytica</name>
    <dbReference type="NCBI Taxonomy" id="229921"/>
    <lineage>
        <taxon>Bacteria</taxon>
        <taxon>Bacillati</taxon>
        <taxon>Chloroflexota</taxon>
        <taxon>Anaerolineae</taxon>
        <taxon>Anaerolineales</taxon>
        <taxon>Anaerolineaceae</taxon>
        <taxon>Levilinea</taxon>
    </lineage>
</organism>
<evidence type="ECO:0000256" key="3">
    <source>
        <dbReference type="ARBA" id="ARBA00022679"/>
    </source>
</evidence>
<keyword evidence="2" id="KW-0328">Glycosyltransferase</keyword>
<dbReference type="STRING" id="229921.ADN01_03980"/>
<dbReference type="EMBL" id="LGCM01000017">
    <property type="protein sequence ID" value="KPL88197.1"/>
    <property type="molecule type" value="Genomic_DNA"/>
</dbReference>
<evidence type="ECO:0000259" key="5">
    <source>
        <dbReference type="Pfam" id="PF00535"/>
    </source>
</evidence>
<reference evidence="6 7" key="1">
    <citation type="submission" date="2015-07" db="EMBL/GenBank/DDBJ databases">
        <title>Genome sequence of Levilinea saccharolytica DSM 16555.</title>
        <authorList>
            <person name="Hemp J."/>
            <person name="Ward L.M."/>
            <person name="Pace L.A."/>
            <person name="Fischer W.W."/>
        </authorList>
    </citation>
    <scope>NUCLEOTIDE SEQUENCE [LARGE SCALE GENOMIC DNA]</scope>
    <source>
        <strain evidence="6 7">KIBI-1</strain>
    </source>
</reference>
<dbReference type="Proteomes" id="UP000050501">
    <property type="component" value="Unassembled WGS sequence"/>
</dbReference>
<sequence>MIGILFWLSVLFIVYTYAGYPLLLALLARTRKPHPPYPDHTPTVTILIAAFNEEQVIAHKIENCLALDYPADKLQILVLNDASDDRTAEIVNGYAQKGVGLYTAPQRVGKLINVNHGVTLARGEIVLISDATNLYSPDALRHLVKPFSDPRVGGAFGSRQIVRGDGALGDSEGLYWKYESFIQTNETRLGTSTNAFGDIFAIRRELYEAPPAGVINDDFILTMRLLKRGSQVIYAPLARTHERISPTAQDEITRRSRMIAGRYQAIFQFGHLLPLRRPMLVWQILSHKFFRPLVPFAMLLALLTNLAALIFPPAADSWRWLWLAPPFNWVIFGLQVLFYLLAWAAQGLERKNTLARILYLPTFLVNSNFAAVAGLIRFLRGRQTSTWARVPRRDIQK</sequence>
<proteinExistence type="inferred from homology"/>
<dbReference type="PANTHER" id="PTHR43630">
    <property type="entry name" value="POLY-BETA-1,6-N-ACETYL-D-GLUCOSAMINE SYNTHASE"/>
    <property type="match status" value="1"/>
</dbReference>
<dbReference type="RefSeq" id="WP_062418264.1">
    <property type="nucleotide sequence ID" value="NZ_DF967974.1"/>
</dbReference>
<keyword evidence="4" id="KW-1133">Transmembrane helix</keyword>
<dbReference type="InterPro" id="IPR001173">
    <property type="entry name" value="Glyco_trans_2-like"/>
</dbReference>
<dbReference type="PATRIC" id="fig|229921.5.peg.2368"/>
<evidence type="ECO:0000256" key="4">
    <source>
        <dbReference type="SAM" id="Phobius"/>
    </source>
</evidence>
<comment type="similarity">
    <text evidence="1">Belongs to the glycosyltransferase 2 family.</text>
</comment>
<keyword evidence="4" id="KW-0812">Transmembrane</keyword>
<dbReference type="OrthoDB" id="9766299at2"/>
<evidence type="ECO:0000256" key="2">
    <source>
        <dbReference type="ARBA" id="ARBA00022676"/>
    </source>
</evidence>
<keyword evidence="3 6" id="KW-0808">Transferase</keyword>
<dbReference type="CDD" id="cd06439">
    <property type="entry name" value="CESA_like_1"/>
    <property type="match status" value="1"/>
</dbReference>